<dbReference type="Pfam" id="PF25568">
    <property type="entry name" value="AAA_lid_At3g28540"/>
    <property type="match status" value="1"/>
</dbReference>
<evidence type="ECO:0000256" key="4">
    <source>
        <dbReference type="ARBA" id="ARBA00022840"/>
    </source>
</evidence>
<dbReference type="GO" id="GO:0006950">
    <property type="term" value="P:response to stress"/>
    <property type="evidence" value="ECO:0007669"/>
    <property type="project" value="UniProtKB-ARBA"/>
</dbReference>
<evidence type="ECO:0000313" key="11">
    <source>
        <dbReference type="Proteomes" id="UP001210211"/>
    </source>
</evidence>
<dbReference type="SMART" id="SM00382">
    <property type="entry name" value="AAA"/>
    <property type="match status" value="1"/>
</dbReference>
<reference evidence="10 11" key="1">
    <citation type="journal article" date="2022" name="Cell">
        <title>Repeat-based holocentromeres influence genome architecture and karyotype evolution.</title>
        <authorList>
            <person name="Hofstatter P.G."/>
            <person name="Thangavel G."/>
            <person name="Lux T."/>
            <person name="Neumann P."/>
            <person name="Vondrak T."/>
            <person name="Novak P."/>
            <person name="Zhang M."/>
            <person name="Costa L."/>
            <person name="Castellani M."/>
            <person name="Scott A."/>
            <person name="Toegelov H."/>
            <person name="Fuchs J."/>
            <person name="Mata-Sucre Y."/>
            <person name="Dias Y."/>
            <person name="Vanzela A.L.L."/>
            <person name="Huettel B."/>
            <person name="Almeida C.C.S."/>
            <person name="Simkova H."/>
            <person name="Souza G."/>
            <person name="Pedrosa-Harand A."/>
            <person name="Macas J."/>
            <person name="Mayer K.F.X."/>
            <person name="Houben A."/>
            <person name="Marques A."/>
        </authorList>
    </citation>
    <scope>NUCLEOTIDE SEQUENCE [LARGE SCALE GENOMIC DNA]</scope>
    <source>
        <strain evidence="10">RhyTen1mFocal</strain>
    </source>
</reference>
<evidence type="ECO:0000256" key="6">
    <source>
        <dbReference type="ARBA" id="ARBA00049360"/>
    </source>
</evidence>
<comment type="cofactor">
    <cofactor evidence="1">
        <name>Mg(2+)</name>
        <dbReference type="ChEBI" id="CHEBI:18420"/>
    </cofactor>
</comment>
<evidence type="ECO:0000256" key="7">
    <source>
        <dbReference type="RuleBase" id="RU003651"/>
    </source>
</evidence>
<evidence type="ECO:0000256" key="3">
    <source>
        <dbReference type="ARBA" id="ARBA00022741"/>
    </source>
</evidence>
<feature type="domain" description="AAA+ ATPase" evidence="9">
    <location>
        <begin position="220"/>
        <end position="370"/>
    </location>
</feature>
<organism evidence="10 11">
    <name type="scientific">Rhynchospora tenuis</name>
    <dbReference type="NCBI Taxonomy" id="198213"/>
    <lineage>
        <taxon>Eukaryota</taxon>
        <taxon>Viridiplantae</taxon>
        <taxon>Streptophyta</taxon>
        <taxon>Embryophyta</taxon>
        <taxon>Tracheophyta</taxon>
        <taxon>Spermatophyta</taxon>
        <taxon>Magnoliopsida</taxon>
        <taxon>Liliopsida</taxon>
        <taxon>Poales</taxon>
        <taxon>Cyperaceae</taxon>
        <taxon>Cyperoideae</taxon>
        <taxon>Rhynchosporeae</taxon>
        <taxon>Rhynchospora</taxon>
    </lineage>
</organism>
<dbReference type="InterPro" id="IPR003960">
    <property type="entry name" value="ATPase_AAA_CS"/>
</dbReference>
<evidence type="ECO:0000313" key="10">
    <source>
        <dbReference type="EMBL" id="KAJ3705278.1"/>
    </source>
</evidence>
<comment type="similarity">
    <text evidence="2">Belongs to the AAA ATPase family. BCS1 subfamily.</text>
</comment>
<feature type="region of interest" description="Disordered" evidence="8">
    <location>
        <begin position="291"/>
        <end position="312"/>
    </location>
</feature>
<proteinExistence type="inferred from homology"/>
<dbReference type="InterPro" id="IPR027417">
    <property type="entry name" value="P-loop_NTPase"/>
</dbReference>
<dbReference type="InterPro" id="IPR025753">
    <property type="entry name" value="AAA_N_dom"/>
</dbReference>
<feature type="region of interest" description="Disordered" evidence="8">
    <location>
        <begin position="441"/>
        <end position="479"/>
    </location>
</feature>
<dbReference type="InterPro" id="IPR003593">
    <property type="entry name" value="AAA+_ATPase"/>
</dbReference>
<evidence type="ECO:0000256" key="1">
    <source>
        <dbReference type="ARBA" id="ARBA00001946"/>
    </source>
</evidence>
<dbReference type="Pfam" id="PF00004">
    <property type="entry name" value="AAA"/>
    <property type="match status" value="1"/>
</dbReference>
<evidence type="ECO:0000259" key="9">
    <source>
        <dbReference type="SMART" id="SM00382"/>
    </source>
</evidence>
<comment type="caution">
    <text evidence="10">The sequence shown here is derived from an EMBL/GenBank/DDBJ whole genome shotgun (WGS) entry which is preliminary data.</text>
</comment>
<dbReference type="PROSITE" id="PS00674">
    <property type="entry name" value="AAA"/>
    <property type="match status" value="1"/>
</dbReference>
<evidence type="ECO:0000256" key="8">
    <source>
        <dbReference type="SAM" id="MobiDB-lite"/>
    </source>
</evidence>
<dbReference type="Pfam" id="PF14363">
    <property type="entry name" value="AAA_assoc"/>
    <property type="match status" value="1"/>
</dbReference>
<dbReference type="GO" id="GO:0005524">
    <property type="term" value="F:ATP binding"/>
    <property type="evidence" value="ECO:0007669"/>
    <property type="project" value="UniProtKB-KW"/>
</dbReference>
<dbReference type="FunFam" id="3.40.50.300:FF:001122">
    <property type="entry name" value="AAA-ATPase ASD, mitochondrial"/>
    <property type="match status" value="1"/>
</dbReference>
<feature type="compositionally biased region" description="Basic and acidic residues" evidence="8">
    <location>
        <begin position="302"/>
        <end position="312"/>
    </location>
</feature>
<dbReference type="CDD" id="cd19510">
    <property type="entry name" value="RecA-like_BCS1"/>
    <property type="match status" value="1"/>
</dbReference>
<dbReference type="Gene3D" id="6.10.280.40">
    <property type="match status" value="1"/>
</dbReference>
<dbReference type="InterPro" id="IPR058017">
    <property type="entry name" value="At3g28540-like_C"/>
</dbReference>
<evidence type="ECO:0000256" key="2">
    <source>
        <dbReference type="ARBA" id="ARBA00007448"/>
    </source>
</evidence>
<comment type="catalytic activity">
    <reaction evidence="6">
        <text>ATP + H2O = ADP + phosphate + H(+)</text>
        <dbReference type="Rhea" id="RHEA:13065"/>
        <dbReference type="ChEBI" id="CHEBI:15377"/>
        <dbReference type="ChEBI" id="CHEBI:15378"/>
        <dbReference type="ChEBI" id="CHEBI:30616"/>
        <dbReference type="ChEBI" id="CHEBI:43474"/>
        <dbReference type="ChEBI" id="CHEBI:456216"/>
    </reaction>
</comment>
<accession>A0AAD5ZWK0</accession>
<dbReference type="Proteomes" id="UP001210211">
    <property type="component" value="Unassembled WGS sequence"/>
</dbReference>
<dbReference type="InterPro" id="IPR050747">
    <property type="entry name" value="Mitochondrial_chaperone_BCS1"/>
</dbReference>
<keyword evidence="3 7" id="KW-0547">Nucleotide-binding</keyword>
<gene>
    <name evidence="10" type="ORF">LUZ61_008983</name>
</gene>
<name>A0AAD5ZWK0_9POAL</name>
<dbReference type="PANTHER" id="PTHR23070">
    <property type="entry name" value="BCS1 AAA-TYPE ATPASE"/>
    <property type="match status" value="1"/>
</dbReference>
<evidence type="ECO:0000256" key="5">
    <source>
        <dbReference type="ARBA" id="ARBA00022842"/>
    </source>
</evidence>
<feature type="compositionally biased region" description="Basic and acidic residues" evidence="8">
    <location>
        <begin position="451"/>
        <end position="479"/>
    </location>
</feature>
<protein>
    <recommendedName>
        <fullName evidence="9">AAA+ ATPase domain-containing protein</fullName>
    </recommendedName>
</protein>
<keyword evidence="5" id="KW-0460">Magnesium</keyword>
<dbReference type="InterPro" id="IPR003959">
    <property type="entry name" value="ATPase_AAA_core"/>
</dbReference>
<dbReference type="SUPFAM" id="SSF52540">
    <property type="entry name" value="P-loop containing nucleoside triphosphate hydrolases"/>
    <property type="match status" value="1"/>
</dbReference>
<keyword evidence="11" id="KW-1185">Reference proteome</keyword>
<dbReference type="Gene3D" id="3.40.50.300">
    <property type="entry name" value="P-loop containing nucleotide triphosphate hydrolases"/>
    <property type="match status" value="1"/>
</dbReference>
<dbReference type="AlphaFoldDB" id="A0AAD5ZWK0"/>
<dbReference type="GO" id="GO:0016887">
    <property type="term" value="F:ATP hydrolysis activity"/>
    <property type="evidence" value="ECO:0007669"/>
    <property type="project" value="InterPro"/>
</dbReference>
<keyword evidence="4 7" id="KW-0067">ATP-binding</keyword>
<sequence length="479" mass="55226">MANYIPFQIIRDHLATFFHKVVSLVNPYNEITIHEYCGEYMNRDELYAASQAYLSSTCSSRARKLKADLSEESDKPSVTIDDYEEVIDTFRGVRVWWCACMRLPNSQTMISFYPSQDQRKYYRLTFHKHHRKLVEDEYLNHILREGRDVTVRKRIRKLFTNNPSSDWNGYGGSLWSHVVFEHPSTFDTLAMDPKKKREIIDDLVTFREGKEYYKKIGKAWKRGYLLYGPPGTGKSSMIAAIANFMEYDVYDLELTAVKTNTELRKIFIETTGKSIIVIEDIDCSIDITGKRKEKEEKDDDETDKRLPQMEEKDENNKLTLSGILNFIDGLWSACGGERIVIFTTNHVDKLDPALIRRGRMDMHIQMSNCTFEAFKVLAKNYLGILEHDLFDTIQTLLSEVNISPADVAEGLMLKDSRNEDVGACLMNLIRVIEAAKEEATKKAQQKLAAQENKKSSKEESSIVRPLDLEEKNSKDELAP</sequence>
<dbReference type="EMBL" id="JAMRDG010000001">
    <property type="protein sequence ID" value="KAJ3705278.1"/>
    <property type="molecule type" value="Genomic_DNA"/>
</dbReference>